<dbReference type="Proteomes" id="UP000826656">
    <property type="component" value="Unassembled WGS sequence"/>
</dbReference>
<protein>
    <recommendedName>
        <fullName evidence="4">Ulp1 protease family, C-terminal catalytic domain containing protein</fullName>
    </recommendedName>
</protein>
<name>A0ABQ7V748_SOLTU</name>
<evidence type="ECO:0008006" key="4">
    <source>
        <dbReference type="Google" id="ProtNLM"/>
    </source>
</evidence>
<evidence type="ECO:0000256" key="1">
    <source>
        <dbReference type="SAM" id="MobiDB-lite"/>
    </source>
</evidence>
<feature type="compositionally biased region" description="Polar residues" evidence="1">
    <location>
        <begin position="24"/>
        <end position="35"/>
    </location>
</feature>
<feature type="region of interest" description="Disordered" evidence="1">
    <location>
        <begin position="1"/>
        <end position="36"/>
    </location>
</feature>
<accession>A0ABQ7V748</accession>
<feature type="compositionally biased region" description="Polar residues" evidence="1">
    <location>
        <begin position="235"/>
        <end position="244"/>
    </location>
</feature>
<organism evidence="2 3">
    <name type="scientific">Solanum tuberosum</name>
    <name type="common">Potato</name>
    <dbReference type="NCBI Taxonomy" id="4113"/>
    <lineage>
        <taxon>Eukaryota</taxon>
        <taxon>Viridiplantae</taxon>
        <taxon>Streptophyta</taxon>
        <taxon>Embryophyta</taxon>
        <taxon>Tracheophyta</taxon>
        <taxon>Spermatophyta</taxon>
        <taxon>Magnoliopsida</taxon>
        <taxon>eudicotyledons</taxon>
        <taxon>Gunneridae</taxon>
        <taxon>Pentapetalae</taxon>
        <taxon>asterids</taxon>
        <taxon>lamiids</taxon>
        <taxon>Solanales</taxon>
        <taxon>Solanaceae</taxon>
        <taxon>Solanoideae</taxon>
        <taxon>Solaneae</taxon>
        <taxon>Solanum</taxon>
    </lineage>
</organism>
<keyword evidence="3" id="KW-1185">Reference proteome</keyword>
<gene>
    <name evidence="2" type="ORF">KY290_023334</name>
</gene>
<comment type="caution">
    <text evidence="2">The sequence shown here is derived from an EMBL/GenBank/DDBJ whole genome shotgun (WGS) entry which is preliminary data.</text>
</comment>
<dbReference type="EMBL" id="JAIVGD010000015">
    <property type="protein sequence ID" value="KAH0759841.1"/>
    <property type="molecule type" value="Genomic_DNA"/>
</dbReference>
<feature type="region of interest" description="Disordered" evidence="1">
    <location>
        <begin position="154"/>
        <end position="195"/>
    </location>
</feature>
<feature type="region of interest" description="Disordered" evidence="1">
    <location>
        <begin position="221"/>
        <end position="253"/>
    </location>
</feature>
<proteinExistence type="predicted"/>
<evidence type="ECO:0000313" key="2">
    <source>
        <dbReference type="EMBL" id="KAH0759841.1"/>
    </source>
</evidence>
<dbReference type="PANTHER" id="PTHR48302">
    <property type="entry name" value="ULP1 PROTEASE FAMILY, C-TERMINAL CATALYTIC DOMAIN CONTAINING PROTEIN"/>
    <property type="match status" value="1"/>
</dbReference>
<dbReference type="PANTHER" id="PTHR48302:SF2">
    <property type="entry name" value="DUF1985 DOMAIN-CONTAINING PROTEIN"/>
    <property type="match status" value="1"/>
</dbReference>
<evidence type="ECO:0000313" key="3">
    <source>
        <dbReference type="Proteomes" id="UP000826656"/>
    </source>
</evidence>
<sequence length="474" mass="53622">MDEEETPSKRITRGSIAKSRDNQQEVISKSGNTPLKMQEVMDVENSKRKIKKVNKHKEEKSVDVLISKKKRKVKEIASTSNKEDAQSDSAEKLHFERVEKSDHIPRILNWVTKKDYPRIESFMKGMFSDITFRNITPIPLEIAIISLMPEYVQSDTASPPIPPSKIEADDVIQSPDSDDDFQDPSKSINNKGKENIVSYSRISPTKKRLRQSVLVISKKTPPKVRQDHNIKRPQTRNAPVSPSVKTRRVRHTKQPAIAVTKPVKKEFTDLRKLIQDNFNVVLNVINTKKLTTKVSGLEVPSKSPIGRMQQLPIQSPCSLSGLQRPDEMSNLENNEGIQYYLNVPITDELSLGQKKEESLKLPIIDELSPDEKISETFGHPLKVPITDELSPEDTIPVGQDLPPEYQVDSDFMDDHLEVNKNSVKWLREGLIARHKNKDCGVYSSAYAEFLSDGNGISAGPFDPDLMHSRYATLL</sequence>
<reference evidence="2 3" key="1">
    <citation type="journal article" date="2021" name="bioRxiv">
        <title>Chromosome-scale and haplotype-resolved genome assembly of a tetraploid potato cultivar.</title>
        <authorList>
            <person name="Sun H."/>
            <person name="Jiao W.-B."/>
            <person name="Krause K."/>
            <person name="Campoy J.A."/>
            <person name="Goel M."/>
            <person name="Folz-Donahue K."/>
            <person name="Kukat C."/>
            <person name="Huettel B."/>
            <person name="Schneeberger K."/>
        </authorList>
    </citation>
    <scope>NUCLEOTIDE SEQUENCE [LARGE SCALE GENOMIC DNA]</scope>
    <source>
        <strain evidence="2">SolTubOtavaFocal</strain>
        <tissue evidence="2">Leaves</tissue>
    </source>
</reference>